<dbReference type="GO" id="GO:0009986">
    <property type="term" value="C:cell surface"/>
    <property type="evidence" value="ECO:0007669"/>
    <property type="project" value="UniProtKB-SubCell"/>
</dbReference>
<dbReference type="GO" id="GO:0030420">
    <property type="term" value="P:establishment of competence for transformation"/>
    <property type="evidence" value="ECO:0007669"/>
    <property type="project" value="UniProtKB-KW"/>
</dbReference>
<organism evidence="4 5">
    <name type="scientific">Paenibacillus sambharensis</name>
    <dbReference type="NCBI Taxonomy" id="1803190"/>
    <lineage>
        <taxon>Bacteria</taxon>
        <taxon>Bacillati</taxon>
        <taxon>Bacillota</taxon>
        <taxon>Bacilli</taxon>
        <taxon>Bacillales</taxon>
        <taxon>Paenibacillaceae</taxon>
        <taxon>Paenibacillus</taxon>
    </lineage>
</organism>
<dbReference type="EMBL" id="QKRB01000058">
    <property type="protein sequence ID" value="PZD93154.1"/>
    <property type="molecule type" value="Genomic_DNA"/>
</dbReference>
<dbReference type="InterPro" id="IPR012902">
    <property type="entry name" value="N_methyl_site"/>
</dbReference>
<gene>
    <name evidence="4" type="ORF">DNH61_24200</name>
</gene>
<evidence type="ECO:0000313" key="4">
    <source>
        <dbReference type="EMBL" id="PZD93154.1"/>
    </source>
</evidence>
<sequence length="202" mass="22419">MRQSRLTSAAGLRWRVILPMKRYVNRAADERGFTLIELIASLTLLSVVLGVIYGSITFGINAYNKISIENSLRDEGDLIMSSIMTELYTFGPDELEQLDAGGTKVVLRLNEEREKVEHQVYIARNTENKGALFIGDANVRREIPVQAEVVPVSAEEPGGSSIKLSCPQGNACSSGLLEIRLLLRHMYGDEPMELELVSKFGF</sequence>
<evidence type="ECO:0000256" key="1">
    <source>
        <dbReference type="ARBA" id="ARBA00004241"/>
    </source>
</evidence>
<evidence type="ECO:0000313" key="5">
    <source>
        <dbReference type="Proteomes" id="UP000249522"/>
    </source>
</evidence>
<keyword evidence="3" id="KW-0812">Transmembrane</keyword>
<comment type="subcellular location">
    <subcellularLocation>
        <location evidence="1">Cell surface</location>
    </subcellularLocation>
</comment>
<name>A0A2W1LFE9_9BACL</name>
<dbReference type="OrthoDB" id="2969353at2"/>
<evidence type="ECO:0000256" key="3">
    <source>
        <dbReference type="SAM" id="Phobius"/>
    </source>
</evidence>
<comment type="caution">
    <text evidence="4">The sequence shown here is derived from an EMBL/GenBank/DDBJ whole genome shotgun (WGS) entry which is preliminary data.</text>
</comment>
<dbReference type="AlphaFoldDB" id="A0A2W1LFE9"/>
<dbReference type="PROSITE" id="PS00409">
    <property type="entry name" value="PROKAR_NTER_METHYL"/>
    <property type="match status" value="1"/>
</dbReference>
<keyword evidence="3" id="KW-1133">Transmembrane helix</keyword>
<evidence type="ECO:0000256" key="2">
    <source>
        <dbReference type="ARBA" id="ARBA00023287"/>
    </source>
</evidence>
<accession>A0A2W1LFE9</accession>
<keyword evidence="5" id="KW-1185">Reference proteome</keyword>
<protein>
    <submittedName>
        <fullName evidence="4">Prepilin-type cleavage/methylation domain-containing protein</fullName>
    </submittedName>
</protein>
<dbReference type="NCBIfam" id="TIGR02532">
    <property type="entry name" value="IV_pilin_GFxxxE"/>
    <property type="match status" value="1"/>
</dbReference>
<keyword evidence="3" id="KW-0472">Membrane</keyword>
<reference evidence="4 5" key="1">
    <citation type="submission" date="2018-06" db="EMBL/GenBank/DDBJ databases">
        <title>Paenibacillus imtechensis sp. nov.</title>
        <authorList>
            <person name="Pinnaka A.K."/>
            <person name="Singh H."/>
            <person name="Kaur M."/>
        </authorList>
    </citation>
    <scope>NUCLEOTIDE SEQUENCE [LARGE SCALE GENOMIC DNA]</scope>
    <source>
        <strain evidence="4 5">SMB1</strain>
    </source>
</reference>
<proteinExistence type="predicted"/>
<keyword evidence="2" id="KW-0178">Competence</keyword>
<dbReference type="Pfam" id="PF07963">
    <property type="entry name" value="N_methyl"/>
    <property type="match status" value="1"/>
</dbReference>
<feature type="transmembrane region" description="Helical" evidence="3">
    <location>
        <begin position="38"/>
        <end position="63"/>
    </location>
</feature>
<dbReference type="Proteomes" id="UP000249522">
    <property type="component" value="Unassembled WGS sequence"/>
</dbReference>